<dbReference type="STRING" id="234267.Acid_3294"/>
<reference evidence="1" key="1">
    <citation type="submission" date="2006-10" db="EMBL/GenBank/DDBJ databases">
        <title>Complete sequence of Solibacter usitatus Ellin6076.</title>
        <authorList>
            <consortium name="US DOE Joint Genome Institute"/>
            <person name="Copeland A."/>
            <person name="Lucas S."/>
            <person name="Lapidus A."/>
            <person name="Barry K."/>
            <person name="Detter J.C."/>
            <person name="Glavina del Rio T."/>
            <person name="Hammon N."/>
            <person name="Israni S."/>
            <person name="Dalin E."/>
            <person name="Tice H."/>
            <person name="Pitluck S."/>
            <person name="Thompson L.S."/>
            <person name="Brettin T."/>
            <person name="Bruce D."/>
            <person name="Han C."/>
            <person name="Tapia R."/>
            <person name="Gilna P."/>
            <person name="Schmutz J."/>
            <person name="Larimer F."/>
            <person name="Land M."/>
            <person name="Hauser L."/>
            <person name="Kyrpides N."/>
            <person name="Mikhailova N."/>
            <person name="Janssen P.H."/>
            <person name="Kuske C.R."/>
            <person name="Richardson P."/>
        </authorList>
    </citation>
    <scope>NUCLEOTIDE SEQUENCE</scope>
    <source>
        <strain evidence="1">Ellin6076</strain>
    </source>
</reference>
<dbReference type="KEGG" id="sus:Acid_3294"/>
<dbReference type="EMBL" id="CP000473">
    <property type="protein sequence ID" value="ABJ84271.1"/>
    <property type="molecule type" value="Genomic_DNA"/>
</dbReference>
<protein>
    <submittedName>
        <fullName evidence="1">Uncharacterized protein</fullName>
    </submittedName>
</protein>
<accession>Q021V4</accession>
<proteinExistence type="predicted"/>
<dbReference type="InParanoid" id="Q021V4"/>
<dbReference type="OrthoDB" id="9818521at2"/>
<sequence>MFGRGTWAIVGLAKESLEAFTANLPDRAIMAGHSQMAASAVTRHFSADALGINPFGAPRLDEEHPIALEHQEALAQYAITEREAGSDYTLPAEILECAGYGFSEGQFRLDSTVPWYGLWAVSNEWKDVSDLASIKEQRSYASLERPYRFLQPIDKKSVDQETLGVTAAVRKQVPVLLDFNEGRVYIESSNKKLIYAIVVRLQQLGADIIPVGWTYGQPNWTAEIISRLCERTQYQDDFVRRADEATRFKAKEIEKLDDRELEAIVANYFSMTQLGSDLWVGISGPTQVRLHDTSPPIGVRAPTTATTLLNMTNDAKALSGALTFQERISFTGKDGGERTFRKDLLCVDMNDRINLTDVGAAMLRGFDLPAFRKDIQREIRQTHQVPSIQEFWRNWLHELGNAVRTMEGAFREILDLDGNQEGGILPTRIPVSEETPETMNA</sequence>
<name>Q021V4_SOLUE</name>
<evidence type="ECO:0000313" key="1">
    <source>
        <dbReference type="EMBL" id="ABJ84271.1"/>
    </source>
</evidence>
<dbReference type="AlphaFoldDB" id="Q021V4"/>
<gene>
    <name evidence="1" type="ordered locus">Acid_3294</name>
</gene>
<organism evidence="1">
    <name type="scientific">Solibacter usitatus (strain Ellin6076)</name>
    <dbReference type="NCBI Taxonomy" id="234267"/>
    <lineage>
        <taxon>Bacteria</taxon>
        <taxon>Pseudomonadati</taxon>
        <taxon>Acidobacteriota</taxon>
        <taxon>Terriglobia</taxon>
        <taxon>Bryobacterales</taxon>
        <taxon>Solibacteraceae</taxon>
        <taxon>Candidatus Solibacter</taxon>
    </lineage>
</organism>
<dbReference type="HOGENOM" id="CLU_620966_0_0_0"/>